<feature type="domain" description="DUF4274" evidence="1">
    <location>
        <begin position="531"/>
        <end position="593"/>
    </location>
</feature>
<organism evidence="2 3">
    <name type="scientific">Mediterraneibacter gnavus</name>
    <name type="common">Ruminococcus gnavus</name>
    <dbReference type="NCBI Taxonomy" id="33038"/>
    <lineage>
        <taxon>Bacteria</taxon>
        <taxon>Bacillati</taxon>
        <taxon>Bacillota</taxon>
        <taxon>Clostridia</taxon>
        <taxon>Lachnospirales</taxon>
        <taxon>Lachnospiraceae</taxon>
        <taxon>Mediterraneibacter</taxon>
    </lineage>
</organism>
<gene>
    <name evidence="2" type="ORF">O8D18_14885</name>
</gene>
<sequence>MGLFDKVKKFKEEKVNNECSFCSSPEMVSIMKTLEKELTSCSLKERENFAVEIWDEPFAFVQSVEFQIKTAGNEIAYLGCYEACRTGKMEYMFNGIYQENRMRFAYDATLTSGFDHGRYWINTVMAFACNDHELVGKMMPHKLGYSQNNYCSPIVNLLMAICYQDNILAERALSEAEKFLSKKHKVFDMVVVEYLQTLWKKETDKLCPLLQKIATLERKTTSMLEQCTNFRNNELEKTISIFTHGLYALSQYYLEPEQFQVVDIPKNENFLKEYEEYRQKKGNTGKPLIIFRNANAEYLNEVIDLLPDVTLIEEKGKNYENADRFAEELFQALYQKGLLRKFYYTRDIAWVAKWGVAEEFERRYREGDEKKLYYKKGLLYYALANPNLKARYQIADFLLAKGAGTEPIEAEFDGPFHYLLRQREHDIPCTVSLCNKLLQSGANPNQAGKENILPIECMLEMKYTEEELLPLYDFWLKIPNLNLNLHTFDGKLPIDIAKIYGRKEFLRRLKSLEKPKTESKTVYEDMLEQMNAYNWDSGFSLPTKVLKNEECDLALAMKIFYLADGYTYLDSLGETKEFPVKWYRFIDKLYKDILEGKYINTDRHFIIPLTKVQKYKLNKKKIEQIFLEDI</sequence>
<dbReference type="InterPro" id="IPR036770">
    <property type="entry name" value="Ankyrin_rpt-contain_sf"/>
</dbReference>
<accession>A0A9X3KAX4</accession>
<dbReference type="Proteomes" id="UP001148455">
    <property type="component" value="Unassembled WGS sequence"/>
</dbReference>
<comment type="caution">
    <text evidence="2">The sequence shown here is derived from an EMBL/GenBank/DDBJ whole genome shotgun (WGS) entry which is preliminary data.</text>
</comment>
<proteinExistence type="predicted"/>
<evidence type="ECO:0000313" key="2">
    <source>
        <dbReference type="EMBL" id="MCZ7695272.1"/>
    </source>
</evidence>
<dbReference type="Pfam" id="PF14096">
    <property type="entry name" value="DUF4274"/>
    <property type="match status" value="1"/>
</dbReference>
<dbReference type="RefSeq" id="WP_269763628.1">
    <property type="nucleotide sequence ID" value="NZ_JAPZED010000031.1"/>
</dbReference>
<evidence type="ECO:0000313" key="3">
    <source>
        <dbReference type="Proteomes" id="UP001148455"/>
    </source>
</evidence>
<reference evidence="2" key="1">
    <citation type="submission" date="2022-12" db="EMBL/GenBank/DDBJ databases">
        <title>Genome of R. gnavus strain RSHDN_123.</title>
        <authorList>
            <person name="Abdugheni R."/>
        </authorList>
    </citation>
    <scope>NUCLEOTIDE SEQUENCE</scope>
    <source>
        <strain evidence="2">RSHDN_123</strain>
    </source>
</reference>
<dbReference type="AlphaFoldDB" id="A0A9X3KAX4"/>
<name>A0A9X3KAX4_MEDGN</name>
<dbReference type="Gene3D" id="1.25.40.20">
    <property type="entry name" value="Ankyrin repeat-containing domain"/>
    <property type="match status" value="1"/>
</dbReference>
<evidence type="ECO:0000259" key="1">
    <source>
        <dbReference type="Pfam" id="PF14096"/>
    </source>
</evidence>
<dbReference type="SUPFAM" id="SSF48403">
    <property type="entry name" value="Ankyrin repeat"/>
    <property type="match status" value="1"/>
</dbReference>
<protein>
    <submittedName>
        <fullName evidence="2">DUF4274 domain-containing protein</fullName>
    </submittedName>
</protein>
<dbReference type="EMBL" id="JAPZED010000031">
    <property type="protein sequence ID" value="MCZ7695272.1"/>
    <property type="molecule type" value="Genomic_DNA"/>
</dbReference>
<dbReference type="InterPro" id="IPR025369">
    <property type="entry name" value="DUF4274"/>
</dbReference>